<evidence type="ECO:0000256" key="4">
    <source>
        <dbReference type="ARBA" id="ARBA00023125"/>
    </source>
</evidence>
<feature type="domain" description="THAP-type" evidence="7">
    <location>
        <begin position="1"/>
        <end position="89"/>
    </location>
</feature>
<dbReference type="AlphaFoldDB" id="A0AAV0Y3W5"/>
<keyword evidence="3" id="KW-0862">Zinc</keyword>
<dbReference type="Pfam" id="PF05485">
    <property type="entry name" value="THAP"/>
    <property type="match status" value="1"/>
</dbReference>
<accession>A0AAV0Y3W5</accession>
<dbReference type="Pfam" id="PF21787">
    <property type="entry name" value="TNP-like_RNaseH_N"/>
    <property type="match status" value="1"/>
</dbReference>
<dbReference type="InterPro" id="IPR048365">
    <property type="entry name" value="TNP-like_RNaseH_N"/>
</dbReference>
<evidence type="ECO:0000256" key="5">
    <source>
        <dbReference type="PROSITE-ProRule" id="PRU00309"/>
    </source>
</evidence>
<evidence type="ECO:0000313" key="8">
    <source>
        <dbReference type="EMBL" id="CAI6375540.1"/>
    </source>
</evidence>
<dbReference type="SUPFAM" id="SSF57716">
    <property type="entry name" value="Glucocorticoid receptor-like (DNA-binding domain)"/>
    <property type="match status" value="1"/>
</dbReference>
<protein>
    <recommendedName>
        <fullName evidence="7">THAP-type domain-containing protein</fullName>
    </recommendedName>
</protein>
<dbReference type="InterPro" id="IPR048366">
    <property type="entry name" value="TNP-like_GBD"/>
</dbReference>
<name>A0AAV0Y3W5_9HEMI</name>
<dbReference type="Pfam" id="PF21788">
    <property type="entry name" value="TNP-like_GBD"/>
    <property type="match status" value="1"/>
</dbReference>
<dbReference type="SMART" id="SM00980">
    <property type="entry name" value="THAP"/>
    <property type="match status" value="1"/>
</dbReference>
<dbReference type="GO" id="GO:0008270">
    <property type="term" value="F:zinc ion binding"/>
    <property type="evidence" value="ECO:0007669"/>
    <property type="project" value="UniProtKB-KW"/>
</dbReference>
<dbReference type="PROSITE" id="PS50950">
    <property type="entry name" value="ZF_THAP"/>
    <property type="match status" value="1"/>
</dbReference>
<evidence type="ECO:0000259" key="7">
    <source>
        <dbReference type="PROSITE" id="PS50950"/>
    </source>
</evidence>
<dbReference type="SMART" id="SM00692">
    <property type="entry name" value="DM3"/>
    <property type="match status" value="1"/>
</dbReference>
<dbReference type="GO" id="GO:0003677">
    <property type="term" value="F:DNA binding"/>
    <property type="evidence" value="ECO:0007669"/>
    <property type="project" value="UniProtKB-UniRule"/>
</dbReference>
<dbReference type="InterPro" id="IPR048367">
    <property type="entry name" value="TNP-like_RNaseH_C"/>
</dbReference>
<dbReference type="PANTHER" id="PTHR47577:SF2">
    <property type="entry name" value="THAP DOMAIN CONTAINING 9"/>
    <property type="match status" value="1"/>
</dbReference>
<dbReference type="Pfam" id="PF21789">
    <property type="entry name" value="TNP-like_RNaseH_C"/>
    <property type="match status" value="1"/>
</dbReference>
<reference evidence="8 9" key="1">
    <citation type="submission" date="2023-01" db="EMBL/GenBank/DDBJ databases">
        <authorList>
            <person name="Whitehead M."/>
        </authorList>
    </citation>
    <scope>NUCLEOTIDE SEQUENCE [LARGE SCALE GENOMIC DNA]</scope>
</reference>
<dbReference type="InterPro" id="IPR006612">
    <property type="entry name" value="THAP_Znf"/>
</dbReference>
<gene>
    <name evidence="8" type="ORF">MEUPH1_LOCUS29025</name>
</gene>
<evidence type="ECO:0000256" key="2">
    <source>
        <dbReference type="ARBA" id="ARBA00022771"/>
    </source>
</evidence>
<proteinExistence type="predicted"/>
<feature type="coiled-coil region" evidence="6">
    <location>
        <begin position="277"/>
        <end position="318"/>
    </location>
</feature>
<dbReference type="InterPro" id="IPR038441">
    <property type="entry name" value="THAP_Znf_sf"/>
</dbReference>
<sequence length="1014" mass="117226">MLRGVFCKSGYYKNCNEEKVHQFRCPKEEDLRKKWARAIPRKNFVLNSNHFVCSKHFKEDDIIRYWRSGSVQIPYKRIQLKKGAVPSIFPGPAYLSISKKVRKAPTPRQHNSVSKTYKDLPTCLELAQNVADNNLFKQLNAYENLNSIIQWPKISQSCNECVIDSSLCFVSFCSGGLYPVVEKFAKVDKLGKISFGIFGQEVDSSILDIVPGENIYEFAKNIEDFENVRVCHGGPKLEEFPNCTMNICIISTTTRLRHNLCRLVLKTNSTACSRCVINKLRRVKDNLRKKCIRAKQKIINLKLKLSKVQNEMANISDESIKEKLNLCQNMNESQKILILECFAACKVKNCKSRRYTENWLMLCLLLNIRCPSAYKYLRNSELLPLPHPKTIRRHLSLVKTYCGFDQDFFKLFKKRVDHMSDMEKHGVLLFDSINLRKGLHVNTSTLSYIGLEDYGDEVASAEHKDYADHALVFMFQSLGSNFYQTIGCFASKSEVKGVILGQLLLKAITLLHNIGISIDGIVCDGAATNRKMWSILGIVGTQNKTKHYFTHPIVPNKKVYAFSDFIHLFKCVRNRLYNKKHLRLHPNSEYVSWEYFKEVYKEDIKNPANLRIIPRITIQHIELTSMAKMRVRLCTQVLSSSMAKALSYYTNKGCLTLKGSSETAKFAEFWNNLFDAFNRNLPWQGLKSNDEQGFQIFKDALEYLNCWENQMLSGNINPEEFLTTQTSEGLRVTLKSTIDLSKYLMENAGFSYVLTGKMCQDPLEKFFGVIRQASGPNDHPTAPTFLHLYRILSVYSILKPPKYGNCTVNDSDAPRISISDIHEIFHDKTTQRVEKINNLKRKLDELIEDGLWEPCEILPNTDSNNEECSIRDCIVYYLCGYVSKKLMVWKKCQNCINFFKACSIEHPASELILLKSRGNLVYPNTHLFEFLSCLEHSFSKYCQEYDVFDKVIDDITENNFDFKFPCVQHVTEVTTEIIVYYLQMRLRQFTYQENLKMKKISREKKKSQNYTTLS</sequence>
<keyword evidence="4 5" id="KW-0238">DNA-binding</keyword>
<evidence type="ECO:0000256" key="6">
    <source>
        <dbReference type="SAM" id="Coils"/>
    </source>
</evidence>
<dbReference type="EMBL" id="CARXXK010001349">
    <property type="protein sequence ID" value="CAI6375540.1"/>
    <property type="molecule type" value="Genomic_DNA"/>
</dbReference>
<keyword evidence="6" id="KW-0175">Coiled coil</keyword>
<organism evidence="8 9">
    <name type="scientific">Macrosiphum euphorbiae</name>
    <name type="common">potato aphid</name>
    <dbReference type="NCBI Taxonomy" id="13131"/>
    <lineage>
        <taxon>Eukaryota</taxon>
        <taxon>Metazoa</taxon>
        <taxon>Ecdysozoa</taxon>
        <taxon>Arthropoda</taxon>
        <taxon>Hexapoda</taxon>
        <taxon>Insecta</taxon>
        <taxon>Pterygota</taxon>
        <taxon>Neoptera</taxon>
        <taxon>Paraneoptera</taxon>
        <taxon>Hemiptera</taxon>
        <taxon>Sternorrhyncha</taxon>
        <taxon>Aphidomorpha</taxon>
        <taxon>Aphidoidea</taxon>
        <taxon>Aphididae</taxon>
        <taxon>Macrosiphini</taxon>
        <taxon>Macrosiphum</taxon>
    </lineage>
</organism>
<keyword evidence="2 5" id="KW-0863">Zinc-finger</keyword>
<dbReference type="Gene3D" id="6.20.210.20">
    <property type="entry name" value="THAP domain"/>
    <property type="match status" value="1"/>
</dbReference>
<keyword evidence="1" id="KW-0479">Metal-binding</keyword>
<evidence type="ECO:0000313" key="9">
    <source>
        <dbReference type="Proteomes" id="UP001160148"/>
    </source>
</evidence>
<comment type="caution">
    <text evidence="8">The sequence shown here is derived from an EMBL/GenBank/DDBJ whole genome shotgun (WGS) entry which is preliminary data.</text>
</comment>
<evidence type="ECO:0000256" key="1">
    <source>
        <dbReference type="ARBA" id="ARBA00022723"/>
    </source>
</evidence>
<keyword evidence="9" id="KW-1185">Reference proteome</keyword>
<evidence type="ECO:0000256" key="3">
    <source>
        <dbReference type="ARBA" id="ARBA00022833"/>
    </source>
</evidence>
<dbReference type="Proteomes" id="UP001160148">
    <property type="component" value="Unassembled WGS sequence"/>
</dbReference>
<dbReference type="PANTHER" id="PTHR47577">
    <property type="entry name" value="THAP DOMAIN-CONTAINING PROTEIN 6"/>
    <property type="match status" value="1"/>
</dbReference>